<keyword evidence="5 13" id="KW-0547">Nucleotide-binding</keyword>
<dbReference type="GO" id="GO:0005524">
    <property type="term" value="F:ATP binding"/>
    <property type="evidence" value="ECO:0007669"/>
    <property type="project" value="UniProtKB-UniRule"/>
</dbReference>
<dbReference type="GO" id="GO:0003952">
    <property type="term" value="F:NAD+ synthase (glutamine-hydrolyzing) activity"/>
    <property type="evidence" value="ECO:0007669"/>
    <property type="project" value="InterPro"/>
</dbReference>
<dbReference type="InterPro" id="IPR003694">
    <property type="entry name" value="NAD_synthase"/>
</dbReference>
<keyword evidence="7 13" id="KW-0460">Magnesium</keyword>
<feature type="binding site" description="in other chain" evidence="13">
    <location>
        <position position="150"/>
    </location>
    <ligand>
        <name>deamido-NAD(+)</name>
        <dbReference type="ChEBI" id="CHEBI:58437"/>
        <note>ligand shared between two neighboring subunits</note>
    </ligand>
</feature>
<feature type="binding site" evidence="13">
    <location>
        <position position="51"/>
    </location>
    <ligand>
        <name>Mg(2+)</name>
        <dbReference type="ChEBI" id="CHEBI:18420"/>
    </ligand>
</feature>
<evidence type="ECO:0000256" key="1">
    <source>
        <dbReference type="ARBA" id="ARBA00005859"/>
    </source>
</evidence>
<dbReference type="PANTHER" id="PTHR23090">
    <property type="entry name" value="NH 3 /GLUTAMINE-DEPENDENT NAD + SYNTHETASE"/>
    <property type="match status" value="1"/>
</dbReference>
<evidence type="ECO:0000313" key="17">
    <source>
        <dbReference type="EMBL" id="QAY66526.1"/>
    </source>
</evidence>
<evidence type="ECO:0000256" key="7">
    <source>
        <dbReference type="ARBA" id="ARBA00022842"/>
    </source>
</evidence>
<feature type="binding site" evidence="13">
    <location>
        <position position="221"/>
    </location>
    <ligand>
        <name>ATP</name>
        <dbReference type="ChEBI" id="CHEBI:30616"/>
    </ligand>
</feature>
<keyword evidence="3 13" id="KW-0436">Ligase</keyword>
<evidence type="ECO:0000259" key="16">
    <source>
        <dbReference type="Pfam" id="PF02540"/>
    </source>
</evidence>
<sequence>MALQQDIIAKLGVKPQIDAKEEIRLSVDFMKSYMRFARKTALVLGISGGQDSTLAGKLCQIAVNELNEEDAGNGGSSESGQNGQYRFIAVRLPYGEQKDEQDAQDAIAFIGAKHVYTFNIKAAVDAGAAEYEASTGLKLSDFTKGNRKARERMIAQFEIAGEQNGLVVGTDHAAEAITGFYTKFGDGAADLTPLYRLNKRQGRQLLKELGCPEHLYLKVPTADLEENKPQLSDEVALGVTYDDIDDYLEGKTIADDDRAKIENWYTRTIHKREQPVTVFDDWWKKVDR</sequence>
<keyword evidence="8 13" id="KW-0520">NAD</keyword>
<dbReference type="AlphaFoldDB" id="A0A4P6EV12"/>
<evidence type="ECO:0000256" key="9">
    <source>
        <dbReference type="ARBA" id="ARBA00051206"/>
    </source>
</evidence>
<keyword evidence="4 13" id="KW-0479">Metal-binding</keyword>
<evidence type="ECO:0000256" key="15">
    <source>
        <dbReference type="RuleBase" id="RU003812"/>
    </source>
</evidence>
<dbReference type="InterPro" id="IPR022310">
    <property type="entry name" value="NAD/GMP_synthase"/>
</dbReference>
<evidence type="ECO:0000256" key="3">
    <source>
        <dbReference type="ARBA" id="ARBA00022598"/>
    </source>
</evidence>
<proteinExistence type="inferred from homology"/>
<dbReference type="HAMAP" id="MF_00193">
    <property type="entry name" value="NadE_ammonia_dep"/>
    <property type="match status" value="1"/>
</dbReference>
<evidence type="ECO:0000256" key="11">
    <source>
        <dbReference type="ARBA" id="ARBA00066987"/>
    </source>
</evidence>
<dbReference type="CDD" id="cd00553">
    <property type="entry name" value="NAD_synthase"/>
    <property type="match status" value="1"/>
</dbReference>
<dbReference type="GO" id="GO:0005737">
    <property type="term" value="C:cytoplasm"/>
    <property type="evidence" value="ECO:0007669"/>
    <property type="project" value="InterPro"/>
</dbReference>
<feature type="binding site" evidence="13">
    <location>
        <position position="170"/>
    </location>
    <ligand>
        <name>ATP</name>
        <dbReference type="ChEBI" id="CHEBI:30616"/>
    </ligand>
</feature>
<dbReference type="Pfam" id="PF02540">
    <property type="entry name" value="NAD_synthase"/>
    <property type="match status" value="1"/>
</dbReference>
<feature type="binding site" evidence="13">
    <location>
        <position position="199"/>
    </location>
    <ligand>
        <name>ATP</name>
        <dbReference type="ChEBI" id="CHEBI:30616"/>
    </ligand>
</feature>
<feature type="domain" description="NAD/GMP synthase" evidence="16">
    <location>
        <begin position="24"/>
        <end position="275"/>
    </location>
</feature>
<protein>
    <recommendedName>
        <fullName evidence="12 13">NH(3)-dependent NAD(+) synthetase</fullName>
        <ecNumber evidence="11 13">6.3.1.5</ecNumber>
    </recommendedName>
</protein>
<comment type="catalytic activity">
    <reaction evidence="9 13 15">
        <text>deamido-NAD(+) + NH4(+) + ATP = AMP + diphosphate + NAD(+) + H(+)</text>
        <dbReference type="Rhea" id="RHEA:21188"/>
        <dbReference type="ChEBI" id="CHEBI:15378"/>
        <dbReference type="ChEBI" id="CHEBI:28938"/>
        <dbReference type="ChEBI" id="CHEBI:30616"/>
        <dbReference type="ChEBI" id="CHEBI:33019"/>
        <dbReference type="ChEBI" id="CHEBI:57540"/>
        <dbReference type="ChEBI" id="CHEBI:58437"/>
        <dbReference type="ChEBI" id="CHEBI:456215"/>
        <dbReference type="EC" id="6.3.1.5"/>
    </reaction>
</comment>
<evidence type="ECO:0000256" key="13">
    <source>
        <dbReference type="HAMAP-Rule" id="MF_00193"/>
    </source>
</evidence>
<keyword evidence="6 13" id="KW-0067">ATP-binding</keyword>
<evidence type="ECO:0000256" key="14">
    <source>
        <dbReference type="RuleBase" id="RU003811"/>
    </source>
</evidence>
<reference evidence="17 18" key="1">
    <citation type="submission" date="2019-01" db="EMBL/GenBank/DDBJ databases">
        <title>Genome sequencing of strain FW100M-2.</title>
        <authorList>
            <person name="Heo J."/>
            <person name="Kim S.-J."/>
            <person name="Kim J.-S."/>
            <person name="Hong S.-B."/>
            <person name="Kwon S.-W."/>
        </authorList>
    </citation>
    <scope>NUCLEOTIDE SEQUENCE [LARGE SCALE GENOMIC DNA]</scope>
    <source>
        <strain evidence="17 18">FW100M-2</strain>
    </source>
</reference>
<evidence type="ECO:0000256" key="10">
    <source>
        <dbReference type="ARBA" id="ARBA00055966"/>
    </source>
</evidence>
<evidence type="ECO:0000256" key="2">
    <source>
        <dbReference type="ARBA" id="ARBA00011738"/>
    </source>
</evidence>
<dbReference type="InterPro" id="IPR022926">
    <property type="entry name" value="NH(3)-dep_NAD(+)_synth"/>
</dbReference>
<feature type="binding site" evidence="13">
    <location>
        <position position="190"/>
    </location>
    <ligand>
        <name>deamido-NAD(+)</name>
        <dbReference type="ChEBI" id="CHEBI:58437"/>
        <note>ligand shared between two neighboring subunits</note>
    </ligand>
</feature>
<dbReference type="RefSeq" id="WP_129440196.1">
    <property type="nucleotide sequence ID" value="NZ_CP035492.1"/>
</dbReference>
<dbReference type="NCBIfam" id="TIGR00552">
    <property type="entry name" value="nadE"/>
    <property type="match status" value="1"/>
</dbReference>
<evidence type="ECO:0000256" key="6">
    <source>
        <dbReference type="ARBA" id="ARBA00022840"/>
    </source>
</evidence>
<evidence type="ECO:0000256" key="12">
    <source>
        <dbReference type="ARBA" id="ARBA00070926"/>
    </source>
</evidence>
<feature type="binding site" evidence="13">
    <location>
        <position position="175"/>
    </location>
    <ligand>
        <name>Mg(2+)</name>
        <dbReference type="ChEBI" id="CHEBI:18420"/>
    </ligand>
</feature>
<gene>
    <name evidence="13" type="primary">nadE</name>
    <name evidence="17" type="ORF">ET464_08975</name>
</gene>
<organism evidence="17 18">
    <name type="scientific">Paenibacillus protaetiae</name>
    <dbReference type="NCBI Taxonomy" id="2509456"/>
    <lineage>
        <taxon>Bacteria</taxon>
        <taxon>Bacillati</taxon>
        <taxon>Bacillota</taxon>
        <taxon>Bacilli</taxon>
        <taxon>Bacillales</taxon>
        <taxon>Paenibacillaceae</taxon>
        <taxon>Paenibacillus</taxon>
    </lineage>
</organism>
<dbReference type="GO" id="GO:0046872">
    <property type="term" value="F:metal ion binding"/>
    <property type="evidence" value="ECO:0007669"/>
    <property type="project" value="UniProtKB-KW"/>
</dbReference>
<dbReference type="Gene3D" id="3.40.50.620">
    <property type="entry name" value="HUPs"/>
    <property type="match status" value="1"/>
</dbReference>
<dbReference type="GO" id="GO:0009435">
    <property type="term" value="P:NAD+ biosynthetic process"/>
    <property type="evidence" value="ECO:0007669"/>
    <property type="project" value="UniProtKB-UniRule"/>
</dbReference>
<comment type="subunit">
    <text evidence="2 13">Homodimer.</text>
</comment>
<evidence type="ECO:0000256" key="8">
    <source>
        <dbReference type="ARBA" id="ARBA00023027"/>
    </source>
</evidence>
<accession>A0A4P6EV12</accession>
<evidence type="ECO:0000313" key="18">
    <source>
        <dbReference type="Proteomes" id="UP000293568"/>
    </source>
</evidence>
<evidence type="ECO:0000256" key="5">
    <source>
        <dbReference type="ARBA" id="ARBA00022741"/>
    </source>
</evidence>
<dbReference type="UniPathway" id="UPA00253">
    <property type="reaction ID" value="UER00333"/>
</dbReference>
<dbReference type="OrthoDB" id="9803818at2"/>
<feature type="binding site" description="in other chain" evidence="13">
    <location>
        <position position="183"/>
    </location>
    <ligand>
        <name>deamido-NAD(+)</name>
        <dbReference type="ChEBI" id="CHEBI:58437"/>
        <note>ligand shared between two neighboring subunits</note>
    </ligand>
</feature>
<comment type="pathway">
    <text evidence="13">Cofactor biosynthesis; NAD(+) biosynthesis; NAD(+) from deamido-NAD(+) (ammonia route): step 1/1.</text>
</comment>
<comment type="similarity">
    <text evidence="1 13 14">Belongs to the NAD synthetase family.</text>
</comment>
<feature type="binding site" evidence="13">
    <location>
        <begin position="45"/>
        <end position="52"/>
    </location>
    <ligand>
        <name>ATP</name>
        <dbReference type="ChEBI" id="CHEBI:30616"/>
    </ligand>
</feature>
<dbReference type="SUPFAM" id="SSF52402">
    <property type="entry name" value="Adenine nucleotide alpha hydrolases-like"/>
    <property type="match status" value="1"/>
</dbReference>
<dbReference type="GO" id="GO:0008795">
    <property type="term" value="F:NAD+ synthase activity"/>
    <property type="evidence" value="ECO:0007669"/>
    <property type="project" value="UniProtKB-UniRule"/>
</dbReference>
<dbReference type="GO" id="GO:0004359">
    <property type="term" value="F:glutaminase activity"/>
    <property type="evidence" value="ECO:0007669"/>
    <property type="project" value="InterPro"/>
</dbReference>
<dbReference type="InterPro" id="IPR014729">
    <property type="entry name" value="Rossmann-like_a/b/a_fold"/>
</dbReference>
<dbReference type="PANTHER" id="PTHR23090:SF7">
    <property type="entry name" value="NH(3)-DEPENDENT NAD(+) SYNTHETASE"/>
    <property type="match status" value="1"/>
</dbReference>
<evidence type="ECO:0000256" key="4">
    <source>
        <dbReference type="ARBA" id="ARBA00022723"/>
    </source>
</evidence>
<keyword evidence="18" id="KW-1185">Reference proteome</keyword>
<dbReference type="EMBL" id="CP035492">
    <property type="protein sequence ID" value="QAY66526.1"/>
    <property type="molecule type" value="Genomic_DNA"/>
</dbReference>
<comment type="function">
    <text evidence="10 13">Catalyzes the ATP-dependent amidation of deamido-NAD to form NAD. Uses ammonia as a nitrogen source.</text>
</comment>
<dbReference type="FunFam" id="3.40.50.620:FF:000015">
    <property type="entry name" value="NH(3)-dependent NAD(+) synthetase"/>
    <property type="match status" value="1"/>
</dbReference>
<feature type="binding site" description="in other chain" evidence="13">
    <location>
        <begin position="270"/>
        <end position="271"/>
    </location>
    <ligand>
        <name>deamido-NAD(+)</name>
        <dbReference type="ChEBI" id="CHEBI:58437"/>
        <note>ligand shared between two neighboring subunits</note>
    </ligand>
</feature>
<dbReference type="NCBIfam" id="NF001979">
    <property type="entry name" value="PRK00768.1"/>
    <property type="match status" value="1"/>
</dbReference>
<dbReference type="Proteomes" id="UP000293568">
    <property type="component" value="Chromosome"/>
</dbReference>
<name>A0A4P6EV12_9BACL</name>
<dbReference type="EC" id="6.3.1.5" evidence="11 13"/>
<dbReference type="KEGG" id="pprt:ET464_08975"/>